<evidence type="ECO:0000256" key="1">
    <source>
        <dbReference type="ARBA" id="ARBA00001936"/>
    </source>
</evidence>
<dbReference type="PANTHER" id="PTHR30231:SF41">
    <property type="entry name" value="DNA POLYMERASE III SUBUNIT EPSILON"/>
    <property type="match status" value="1"/>
</dbReference>
<dbReference type="NCBIfam" id="TIGR01406">
    <property type="entry name" value="dnaQ_proteo"/>
    <property type="match status" value="1"/>
</dbReference>
<evidence type="ECO:0000256" key="2">
    <source>
        <dbReference type="ARBA" id="ARBA00001946"/>
    </source>
</evidence>
<evidence type="ECO:0000256" key="7">
    <source>
        <dbReference type="ARBA" id="ARBA00022722"/>
    </source>
</evidence>
<keyword evidence="6" id="KW-0235">DNA replication</keyword>
<dbReference type="InterPro" id="IPR006309">
    <property type="entry name" value="DnaQ_proteo"/>
</dbReference>
<evidence type="ECO:0000259" key="14">
    <source>
        <dbReference type="SMART" id="SM00479"/>
    </source>
</evidence>
<dbReference type="GO" id="GO:0008408">
    <property type="term" value="F:3'-5' exonuclease activity"/>
    <property type="evidence" value="ECO:0007669"/>
    <property type="project" value="TreeGrafter"/>
</dbReference>
<comment type="cofactor">
    <cofactor evidence="2">
        <name>Mg(2+)</name>
        <dbReference type="ChEBI" id="CHEBI:18420"/>
    </cofactor>
</comment>
<dbReference type="FunFam" id="3.30.420.10:FF:000012">
    <property type="entry name" value="DNA polymerase III subunit epsilon"/>
    <property type="match status" value="1"/>
</dbReference>
<protein>
    <recommendedName>
        <fullName evidence="3">DNA polymerase III subunit epsilon</fullName>
    </recommendedName>
</protein>
<keyword evidence="10" id="KW-0269">Exonuclease</keyword>
<dbReference type="InterPro" id="IPR012337">
    <property type="entry name" value="RNaseH-like_sf"/>
</dbReference>
<gene>
    <name evidence="15" type="ORF">METZ01_LOCUS84951</name>
</gene>
<dbReference type="NCBIfam" id="TIGR00573">
    <property type="entry name" value="dnaq"/>
    <property type="match status" value="1"/>
</dbReference>
<dbReference type="GO" id="GO:0046872">
    <property type="term" value="F:metal ion binding"/>
    <property type="evidence" value="ECO:0007669"/>
    <property type="project" value="UniProtKB-KW"/>
</dbReference>
<proteinExistence type="predicted"/>
<dbReference type="GO" id="GO:0003677">
    <property type="term" value="F:DNA binding"/>
    <property type="evidence" value="ECO:0007669"/>
    <property type="project" value="InterPro"/>
</dbReference>
<dbReference type="EMBL" id="UINC01007219">
    <property type="protein sequence ID" value="SVA32097.1"/>
    <property type="molecule type" value="Genomic_DNA"/>
</dbReference>
<organism evidence="15">
    <name type="scientific">marine metagenome</name>
    <dbReference type="NCBI Taxonomy" id="408172"/>
    <lineage>
        <taxon>unclassified sequences</taxon>
        <taxon>metagenomes</taxon>
        <taxon>ecological metagenomes</taxon>
    </lineage>
</organism>
<evidence type="ECO:0000256" key="3">
    <source>
        <dbReference type="ARBA" id="ARBA00020352"/>
    </source>
</evidence>
<dbReference type="NCBIfam" id="NF004316">
    <property type="entry name" value="PRK05711.1"/>
    <property type="match status" value="1"/>
</dbReference>
<dbReference type="SUPFAM" id="SSF53098">
    <property type="entry name" value="Ribonuclease H-like"/>
    <property type="match status" value="1"/>
</dbReference>
<sequence>MSPEAGHRIIEIGAIEIVDRKITDNNFQTYLNPKRNIDPGSIHVHGITDEFVADKPEFQEIMQEFLDFIKGAVLVMHNAPFDTAFINRELALAGHNKELHEICEIKDTLPMARKIHPGKRNSLDALCSRYGVDKSNRDLHGALTDAKLLAQVFLLMTGGQEGFFNLDQTFSEYQTSYTSVFDISTRKVITVEPSIEELKDHEEYIKTLKKKSDVTIH</sequence>
<evidence type="ECO:0000256" key="6">
    <source>
        <dbReference type="ARBA" id="ARBA00022705"/>
    </source>
</evidence>
<dbReference type="InterPro" id="IPR013520">
    <property type="entry name" value="Ribonucl_H"/>
</dbReference>
<accession>A0A381UXK3</accession>
<comment type="cofactor">
    <cofactor evidence="1">
        <name>Mn(2+)</name>
        <dbReference type="ChEBI" id="CHEBI:29035"/>
    </cofactor>
</comment>
<keyword evidence="7" id="KW-0540">Nuclease</keyword>
<evidence type="ECO:0000256" key="5">
    <source>
        <dbReference type="ARBA" id="ARBA00022695"/>
    </source>
</evidence>
<evidence type="ECO:0000256" key="8">
    <source>
        <dbReference type="ARBA" id="ARBA00022723"/>
    </source>
</evidence>
<keyword evidence="4" id="KW-0808">Transferase</keyword>
<evidence type="ECO:0000256" key="4">
    <source>
        <dbReference type="ARBA" id="ARBA00022679"/>
    </source>
</evidence>
<dbReference type="InterPro" id="IPR036397">
    <property type="entry name" value="RNaseH_sf"/>
</dbReference>
<feature type="domain" description="Exonuclease" evidence="14">
    <location>
        <begin position="1"/>
        <end position="162"/>
    </location>
</feature>
<name>A0A381UXK3_9ZZZZ</name>
<evidence type="ECO:0000256" key="9">
    <source>
        <dbReference type="ARBA" id="ARBA00022801"/>
    </source>
</evidence>
<dbReference type="AlphaFoldDB" id="A0A381UXK3"/>
<keyword evidence="8" id="KW-0479">Metal-binding</keyword>
<keyword evidence="9" id="KW-0378">Hydrolase</keyword>
<keyword evidence="12" id="KW-0239">DNA-directed DNA polymerase</keyword>
<evidence type="ECO:0000256" key="11">
    <source>
        <dbReference type="ARBA" id="ARBA00022842"/>
    </source>
</evidence>
<evidence type="ECO:0000256" key="12">
    <source>
        <dbReference type="ARBA" id="ARBA00022932"/>
    </source>
</evidence>
<evidence type="ECO:0000313" key="15">
    <source>
        <dbReference type="EMBL" id="SVA32097.1"/>
    </source>
</evidence>
<dbReference type="CDD" id="cd06131">
    <property type="entry name" value="DNA_pol_III_epsilon_Ecoli_like"/>
    <property type="match status" value="1"/>
</dbReference>
<dbReference type="PANTHER" id="PTHR30231">
    <property type="entry name" value="DNA POLYMERASE III SUBUNIT EPSILON"/>
    <property type="match status" value="1"/>
</dbReference>
<dbReference type="InterPro" id="IPR006054">
    <property type="entry name" value="DnaQ"/>
</dbReference>
<keyword evidence="11" id="KW-0460">Magnesium</keyword>
<dbReference type="GO" id="GO:0005829">
    <property type="term" value="C:cytosol"/>
    <property type="evidence" value="ECO:0007669"/>
    <property type="project" value="TreeGrafter"/>
</dbReference>
<dbReference type="SMART" id="SM00479">
    <property type="entry name" value="EXOIII"/>
    <property type="match status" value="1"/>
</dbReference>
<evidence type="ECO:0000256" key="13">
    <source>
        <dbReference type="ARBA" id="ARBA00023211"/>
    </source>
</evidence>
<evidence type="ECO:0000256" key="10">
    <source>
        <dbReference type="ARBA" id="ARBA00022839"/>
    </source>
</evidence>
<dbReference type="Gene3D" id="3.30.420.10">
    <property type="entry name" value="Ribonuclease H-like superfamily/Ribonuclease H"/>
    <property type="match status" value="1"/>
</dbReference>
<dbReference type="GO" id="GO:0003887">
    <property type="term" value="F:DNA-directed DNA polymerase activity"/>
    <property type="evidence" value="ECO:0007669"/>
    <property type="project" value="UniProtKB-KW"/>
</dbReference>
<dbReference type="GO" id="GO:0045004">
    <property type="term" value="P:DNA replication proofreading"/>
    <property type="evidence" value="ECO:0007669"/>
    <property type="project" value="TreeGrafter"/>
</dbReference>
<keyword evidence="13" id="KW-0464">Manganese</keyword>
<dbReference type="Pfam" id="PF00929">
    <property type="entry name" value="RNase_T"/>
    <property type="match status" value="1"/>
</dbReference>
<reference evidence="15" key="1">
    <citation type="submission" date="2018-05" db="EMBL/GenBank/DDBJ databases">
        <authorList>
            <person name="Lanie J.A."/>
            <person name="Ng W.-L."/>
            <person name="Kazmierczak K.M."/>
            <person name="Andrzejewski T.M."/>
            <person name="Davidsen T.M."/>
            <person name="Wayne K.J."/>
            <person name="Tettelin H."/>
            <person name="Glass J.I."/>
            <person name="Rusch D."/>
            <person name="Podicherti R."/>
            <person name="Tsui H.-C.T."/>
            <person name="Winkler M.E."/>
        </authorList>
    </citation>
    <scope>NUCLEOTIDE SEQUENCE</scope>
</reference>
<keyword evidence="5" id="KW-0548">Nucleotidyltransferase</keyword>